<dbReference type="EMBL" id="BGPR01002400">
    <property type="protein sequence ID" value="GBM72806.1"/>
    <property type="molecule type" value="Genomic_DNA"/>
</dbReference>
<proteinExistence type="predicted"/>
<dbReference type="AlphaFoldDB" id="A0A4Y2I6Q2"/>
<evidence type="ECO:0000313" key="1">
    <source>
        <dbReference type="EMBL" id="GBM72806.1"/>
    </source>
</evidence>
<dbReference type="InterPro" id="IPR043502">
    <property type="entry name" value="DNA/RNA_pol_sf"/>
</dbReference>
<name>A0A4Y2I6Q2_ARAVE</name>
<gene>
    <name evidence="1" type="ORF">AVEN_230358_1</name>
</gene>
<dbReference type="SUPFAM" id="SSF56672">
    <property type="entry name" value="DNA/RNA polymerases"/>
    <property type="match status" value="1"/>
</dbReference>
<evidence type="ECO:0000313" key="2">
    <source>
        <dbReference type="Proteomes" id="UP000499080"/>
    </source>
</evidence>
<dbReference type="Proteomes" id="UP000499080">
    <property type="component" value="Unassembled WGS sequence"/>
</dbReference>
<dbReference type="PANTHER" id="PTHR47331:SF6">
    <property type="entry name" value="DOUBLECORTIN DOMAIN-CONTAINING PROTEIN"/>
    <property type="match status" value="1"/>
</dbReference>
<comment type="caution">
    <text evidence="1">The sequence shown here is derived from an EMBL/GenBank/DDBJ whole genome shotgun (WGS) entry which is preliminary data.</text>
</comment>
<reference evidence="1 2" key="1">
    <citation type="journal article" date="2019" name="Sci. Rep.">
        <title>Orb-weaving spider Araneus ventricosus genome elucidates the spidroin gene catalogue.</title>
        <authorList>
            <person name="Kono N."/>
            <person name="Nakamura H."/>
            <person name="Ohtoshi R."/>
            <person name="Moran D.A.P."/>
            <person name="Shinohara A."/>
            <person name="Yoshida Y."/>
            <person name="Fujiwara M."/>
            <person name="Mori M."/>
            <person name="Tomita M."/>
            <person name="Arakawa K."/>
        </authorList>
    </citation>
    <scope>NUCLEOTIDE SEQUENCE [LARGE SCALE GENOMIC DNA]</scope>
</reference>
<dbReference type="Pfam" id="PF05380">
    <property type="entry name" value="Peptidase_A17"/>
    <property type="match status" value="1"/>
</dbReference>
<sequence>MTRFRKHKFASTTDIQKMYCQIFIDPAQRDLLRIIWKNREDADPTEFRLKTVTYGTASAPFLAIRTLKQLALDESSRFPLASDDTQQDTYLLAHAIKKTILVGFADASQAAYGAVVYMKSISETNSVVMKLIASKSRISPIKTRSTPRLELSACLLLSQLVEKIIDALKMEIDDVILHTDSTTALAWINTPPN</sequence>
<accession>A0A4Y2I6Q2</accession>
<organism evidence="1 2">
    <name type="scientific">Araneus ventricosus</name>
    <name type="common">Orbweaver spider</name>
    <name type="synonym">Epeira ventricosa</name>
    <dbReference type="NCBI Taxonomy" id="182803"/>
    <lineage>
        <taxon>Eukaryota</taxon>
        <taxon>Metazoa</taxon>
        <taxon>Ecdysozoa</taxon>
        <taxon>Arthropoda</taxon>
        <taxon>Chelicerata</taxon>
        <taxon>Arachnida</taxon>
        <taxon>Araneae</taxon>
        <taxon>Araneomorphae</taxon>
        <taxon>Entelegynae</taxon>
        <taxon>Araneoidea</taxon>
        <taxon>Araneidae</taxon>
        <taxon>Araneus</taxon>
    </lineage>
</organism>
<dbReference type="PANTHER" id="PTHR47331">
    <property type="entry name" value="PHD-TYPE DOMAIN-CONTAINING PROTEIN"/>
    <property type="match status" value="1"/>
</dbReference>
<protein>
    <submittedName>
        <fullName evidence="1">Uncharacterized protein</fullName>
    </submittedName>
</protein>
<dbReference type="GO" id="GO:0071897">
    <property type="term" value="P:DNA biosynthetic process"/>
    <property type="evidence" value="ECO:0007669"/>
    <property type="project" value="UniProtKB-ARBA"/>
</dbReference>
<dbReference type="InterPro" id="IPR008042">
    <property type="entry name" value="Retrotrans_Pao"/>
</dbReference>
<keyword evidence="2" id="KW-1185">Reference proteome</keyword>
<dbReference type="OrthoDB" id="8052806at2759"/>